<evidence type="ECO:0000256" key="2">
    <source>
        <dbReference type="SAM" id="MobiDB-lite"/>
    </source>
</evidence>
<dbReference type="InterPro" id="IPR010982">
    <property type="entry name" value="Lambda_DNA-bd_dom_sf"/>
</dbReference>
<feature type="region of interest" description="Disordered" evidence="2">
    <location>
        <begin position="112"/>
        <end position="141"/>
    </location>
</feature>
<evidence type="ECO:0000313" key="4">
    <source>
        <dbReference type="EMBL" id="SME98766.1"/>
    </source>
</evidence>
<dbReference type="InterPro" id="IPR001387">
    <property type="entry name" value="Cro/C1-type_HTH"/>
</dbReference>
<dbReference type="STRING" id="28094.SAMN06295900_101568"/>
<gene>
    <name evidence="4" type="ORF">SAMN06295900_101568</name>
</gene>
<dbReference type="GeneID" id="95548956"/>
<reference evidence="5" key="1">
    <citation type="submission" date="2017-04" db="EMBL/GenBank/DDBJ databases">
        <authorList>
            <person name="Varghese N."/>
            <person name="Submissions S."/>
        </authorList>
    </citation>
    <scope>NUCLEOTIDE SEQUENCE [LARGE SCALE GENOMIC DNA]</scope>
    <source>
        <strain evidence="5">Ballard 720</strain>
    </source>
</reference>
<dbReference type="AlphaFoldDB" id="A0A1X7CMD8"/>
<dbReference type="InterPro" id="IPR013430">
    <property type="entry name" value="Toxin_antidote_HigA"/>
</dbReference>
<dbReference type="Proteomes" id="UP000192911">
    <property type="component" value="Unassembled WGS sequence"/>
</dbReference>
<dbReference type="Pfam" id="PF01381">
    <property type="entry name" value="HTH_3"/>
    <property type="match status" value="1"/>
</dbReference>
<dbReference type="PANTHER" id="PTHR36924">
    <property type="entry name" value="ANTITOXIN HIGA-1"/>
    <property type="match status" value="1"/>
</dbReference>
<dbReference type="CDD" id="cd00093">
    <property type="entry name" value="HTH_XRE"/>
    <property type="match status" value="1"/>
</dbReference>
<name>A0A1X7CMD8_TRICW</name>
<dbReference type="NCBIfam" id="TIGR02607">
    <property type="entry name" value="antidote_HigA"/>
    <property type="match status" value="1"/>
</dbReference>
<keyword evidence="1" id="KW-0238">DNA-binding</keyword>
<protein>
    <submittedName>
        <fullName evidence="4">Addiction module antidote protein, HigA family</fullName>
    </submittedName>
</protein>
<organism evidence="4 5">
    <name type="scientific">Trinickia caryophylli</name>
    <name type="common">Paraburkholderia caryophylli</name>
    <dbReference type="NCBI Taxonomy" id="28094"/>
    <lineage>
        <taxon>Bacteria</taxon>
        <taxon>Pseudomonadati</taxon>
        <taxon>Pseudomonadota</taxon>
        <taxon>Betaproteobacteria</taxon>
        <taxon>Burkholderiales</taxon>
        <taxon>Burkholderiaceae</taxon>
        <taxon>Trinickia</taxon>
    </lineage>
</organism>
<dbReference type="Gene3D" id="1.10.260.40">
    <property type="entry name" value="lambda repressor-like DNA-binding domains"/>
    <property type="match status" value="1"/>
</dbReference>
<accession>A0A1X7CMD8</accession>
<dbReference type="SUPFAM" id="SSF47413">
    <property type="entry name" value="lambda repressor-like DNA-binding domains"/>
    <property type="match status" value="1"/>
</dbReference>
<feature type="domain" description="HTH cro/C1-type" evidence="3">
    <location>
        <begin position="39"/>
        <end position="86"/>
    </location>
</feature>
<sequence length="141" mass="15255">MAIERGALNHADFTDIGTGERLAAIHPGLVLRAEFLEPLGMSVNALALALRVPAPRINDVVRGKRAVSPETALRLARYFGTSASFWLDLQNSHDLRIATETSGERIEREIEPLPAALRRPLSQPPRAAAATKTRSRGRAGG</sequence>
<dbReference type="PANTHER" id="PTHR36924:SF1">
    <property type="entry name" value="ANTITOXIN HIGA-1"/>
    <property type="match status" value="1"/>
</dbReference>
<dbReference type="SMART" id="SM00530">
    <property type="entry name" value="HTH_XRE"/>
    <property type="match status" value="1"/>
</dbReference>
<dbReference type="PROSITE" id="PS50943">
    <property type="entry name" value="HTH_CROC1"/>
    <property type="match status" value="1"/>
</dbReference>
<keyword evidence="5" id="KW-1185">Reference proteome</keyword>
<dbReference type="RefSeq" id="WP_085224037.1">
    <property type="nucleotide sequence ID" value="NZ_BSQD01000001.1"/>
</dbReference>
<dbReference type="OrthoDB" id="5297543at2"/>
<evidence type="ECO:0000259" key="3">
    <source>
        <dbReference type="PROSITE" id="PS50943"/>
    </source>
</evidence>
<evidence type="ECO:0000256" key="1">
    <source>
        <dbReference type="ARBA" id="ARBA00023125"/>
    </source>
</evidence>
<evidence type="ECO:0000313" key="5">
    <source>
        <dbReference type="Proteomes" id="UP000192911"/>
    </source>
</evidence>
<dbReference type="EMBL" id="FXAH01000001">
    <property type="protein sequence ID" value="SME98766.1"/>
    <property type="molecule type" value="Genomic_DNA"/>
</dbReference>
<dbReference type="GO" id="GO:0003677">
    <property type="term" value="F:DNA binding"/>
    <property type="evidence" value="ECO:0007669"/>
    <property type="project" value="UniProtKB-KW"/>
</dbReference>
<proteinExistence type="predicted"/>